<accession>I4C7F9</accession>
<evidence type="ECO:0000259" key="7">
    <source>
        <dbReference type="Pfam" id="PF17836"/>
    </source>
</evidence>
<dbReference type="InterPro" id="IPR020019">
    <property type="entry name" value="AcTrfase_PglD-like"/>
</dbReference>
<dbReference type="RefSeq" id="WP_014810638.1">
    <property type="nucleotide sequence ID" value="NC_018025.1"/>
</dbReference>
<keyword evidence="9" id="KW-1185">Reference proteome</keyword>
<dbReference type="Gene3D" id="2.160.10.10">
    <property type="entry name" value="Hexapeptide repeat proteins"/>
    <property type="match status" value="1"/>
</dbReference>
<evidence type="ECO:0000256" key="1">
    <source>
        <dbReference type="ARBA" id="ARBA00007274"/>
    </source>
</evidence>
<dbReference type="InterPro" id="IPR001451">
    <property type="entry name" value="Hexapep"/>
</dbReference>
<dbReference type="AlphaFoldDB" id="I4C7F9"/>
<dbReference type="eggNOG" id="COG0110">
    <property type="taxonomic scope" value="Bacteria"/>
</dbReference>
<evidence type="ECO:0000313" key="9">
    <source>
        <dbReference type="Proteomes" id="UP000006055"/>
    </source>
</evidence>
<protein>
    <submittedName>
        <fullName evidence="8">Sugar O-acyltransferase, sialic acid O-acetyltransferase NeuD family</fullName>
    </submittedName>
</protein>
<evidence type="ECO:0000313" key="8">
    <source>
        <dbReference type="EMBL" id="AFM25500.1"/>
    </source>
</evidence>
<dbReference type="InterPro" id="IPR011004">
    <property type="entry name" value="Trimer_LpxA-like_sf"/>
</dbReference>
<keyword evidence="3" id="KW-0677">Repeat</keyword>
<dbReference type="OrthoDB" id="9801456at2"/>
<feature type="binding site" evidence="6">
    <location>
        <position position="73"/>
    </location>
    <ligand>
        <name>substrate</name>
    </ligand>
</feature>
<evidence type="ECO:0000256" key="6">
    <source>
        <dbReference type="PIRSR" id="PIRSR620019-2"/>
    </source>
</evidence>
<comment type="similarity">
    <text evidence="1">Belongs to the transferase hexapeptide repeat family.</text>
</comment>
<sequence>MAQEIFLFGAGGHAKVVLDIIEKQGLYQVVSIFDDNDSLENKGFCGYRIAGGRSRLLSARDSFGITTGIVAVGDNVNRMELASWMNRSGFDLISAVHPSCQIGHGVHIGSNTVVMAGTVINSDSYIGNSVVVNTAASIDHDCSIGDGVHIGPGCRLCGNVSVGSGTLLGVGTVVIPGIRIGERSIVGAGSVVVKDIPDGVTATGTPCTITTSR</sequence>
<evidence type="ECO:0000256" key="2">
    <source>
        <dbReference type="ARBA" id="ARBA00022679"/>
    </source>
</evidence>
<feature type="domain" description="PglD N-terminal" evidence="7">
    <location>
        <begin position="5"/>
        <end position="83"/>
    </location>
</feature>
<feature type="binding site" evidence="6">
    <location>
        <position position="149"/>
    </location>
    <ligand>
        <name>acetyl-CoA</name>
        <dbReference type="ChEBI" id="CHEBI:57288"/>
    </ligand>
</feature>
<dbReference type="PROSITE" id="PS00101">
    <property type="entry name" value="HEXAPEP_TRANSFERASES"/>
    <property type="match status" value="1"/>
</dbReference>
<organism evidence="8 9">
    <name type="scientific">Desulfomonile tiedjei (strain ATCC 49306 / DSM 6799 / DCB-1)</name>
    <dbReference type="NCBI Taxonomy" id="706587"/>
    <lineage>
        <taxon>Bacteria</taxon>
        <taxon>Pseudomonadati</taxon>
        <taxon>Thermodesulfobacteriota</taxon>
        <taxon>Desulfomonilia</taxon>
        <taxon>Desulfomonilales</taxon>
        <taxon>Desulfomonilaceae</taxon>
        <taxon>Desulfomonile</taxon>
    </lineage>
</organism>
<proteinExistence type="inferred from homology"/>
<dbReference type="EMBL" id="CP003360">
    <property type="protein sequence ID" value="AFM25500.1"/>
    <property type="molecule type" value="Genomic_DNA"/>
</dbReference>
<keyword evidence="4 8" id="KW-0012">Acyltransferase</keyword>
<dbReference type="InterPro" id="IPR050179">
    <property type="entry name" value="Trans_hexapeptide_repeat"/>
</dbReference>
<dbReference type="HOGENOM" id="CLU_081811_2_0_7"/>
<dbReference type="InterPro" id="IPR018357">
    <property type="entry name" value="Hexapep_transf_CS"/>
</dbReference>
<dbReference type="GO" id="GO:0016746">
    <property type="term" value="F:acyltransferase activity"/>
    <property type="evidence" value="ECO:0007669"/>
    <property type="project" value="UniProtKB-KW"/>
</dbReference>
<dbReference type="Pfam" id="PF14602">
    <property type="entry name" value="Hexapep_2"/>
    <property type="match status" value="1"/>
</dbReference>
<dbReference type="Proteomes" id="UP000006055">
    <property type="component" value="Chromosome"/>
</dbReference>
<gene>
    <name evidence="8" type="ordered locus">Desti_2830</name>
</gene>
<dbReference type="PANTHER" id="PTHR43300">
    <property type="entry name" value="ACETYLTRANSFERASE"/>
    <property type="match status" value="1"/>
</dbReference>
<reference evidence="9" key="1">
    <citation type="submission" date="2012-06" db="EMBL/GenBank/DDBJ databases">
        <title>Complete sequence of chromosome of Desulfomonile tiedjei DSM 6799.</title>
        <authorList>
            <person name="Lucas S."/>
            <person name="Copeland A."/>
            <person name="Lapidus A."/>
            <person name="Glavina del Rio T."/>
            <person name="Dalin E."/>
            <person name="Tice H."/>
            <person name="Bruce D."/>
            <person name="Goodwin L."/>
            <person name="Pitluck S."/>
            <person name="Peters L."/>
            <person name="Ovchinnikova G."/>
            <person name="Zeytun A."/>
            <person name="Lu M."/>
            <person name="Kyrpides N."/>
            <person name="Mavromatis K."/>
            <person name="Ivanova N."/>
            <person name="Brettin T."/>
            <person name="Detter J.C."/>
            <person name="Han C."/>
            <person name="Larimer F."/>
            <person name="Land M."/>
            <person name="Hauser L."/>
            <person name="Markowitz V."/>
            <person name="Cheng J.-F."/>
            <person name="Hugenholtz P."/>
            <person name="Woyke T."/>
            <person name="Wu D."/>
            <person name="Spring S."/>
            <person name="Schroeder M."/>
            <person name="Brambilla E."/>
            <person name="Klenk H.-P."/>
            <person name="Eisen J.A."/>
        </authorList>
    </citation>
    <scope>NUCLEOTIDE SEQUENCE [LARGE SCALE GENOMIC DNA]</scope>
    <source>
        <strain evidence="9">ATCC 49306 / DSM 6799 / DCB-1</strain>
    </source>
</reference>
<dbReference type="Pfam" id="PF17836">
    <property type="entry name" value="PglD_N"/>
    <property type="match status" value="1"/>
</dbReference>
<dbReference type="NCBIfam" id="TIGR03570">
    <property type="entry name" value="NeuD_NnaD"/>
    <property type="match status" value="1"/>
</dbReference>
<feature type="active site" description="Proton acceptor" evidence="5">
    <location>
        <position position="140"/>
    </location>
</feature>
<keyword evidence="2 8" id="KW-0808">Transferase</keyword>
<dbReference type="Pfam" id="PF00132">
    <property type="entry name" value="Hexapep"/>
    <property type="match status" value="1"/>
</dbReference>
<feature type="site" description="Increases basicity of active site His" evidence="5">
    <location>
        <position position="141"/>
    </location>
</feature>
<evidence type="ECO:0000256" key="5">
    <source>
        <dbReference type="PIRSR" id="PIRSR620019-1"/>
    </source>
</evidence>
<dbReference type="CDD" id="cd03360">
    <property type="entry name" value="LbH_AT_putative"/>
    <property type="match status" value="1"/>
</dbReference>
<dbReference type="KEGG" id="dti:Desti_2830"/>
<evidence type="ECO:0000256" key="4">
    <source>
        <dbReference type="ARBA" id="ARBA00023315"/>
    </source>
</evidence>
<dbReference type="STRING" id="706587.Desti_2830"/>
<dbReference type="InterPro" id="IPR041561">
    <property type="entry name" value="PglD_N"/>
</dbReference>
<dbReference type="SUPFAM" id="SSF51161">
    <property type="entry name" value="Trimeric LpxA-like enzymes"/>
    <property type="match status" value="1"/>
</dbReference>
<dbReference type="Gene3D" id="3.40.50.20">
    <property type="match status" value="1"/>
</dbReference>
<dbReference type="PANTHER" id="PTHR43300:SF7">
    <property type="entry name" value="UDP-N-ACETYLBACILLOSAMINE N-ACETYLTRANSFERASE"/>
    <property type="match status" value="1"/>
</dbReference>
<name>I4C7F9_DESTA</name>
<evidence type="ECO:0000256" key="3">
    <source>
        <dbReference type="ARBA" id="ARBA00022737"/>
    </source>
</evidence>